<dbReference type="Proteomes" id="UP000232003">
    <property type="component" value="Chromosome"/>
</dbReference>
<dbReference type="AlphaFoldDB" id="A0A2K8SMQ6"/>
<dbReference type="InterPro" id="IPR002937">
    <property type="entry name" value="Amino_oxidase"/>
</dbReference>
<evidence type="ECO:0000259" key="1">
    <source>
        <dbReference type="Pfam" id="PF01593"/>
    </source>
</evidence>
<dbReference type="Gene3D" id="3.50.50.60">
    <property type="entry name" value="FAD/NAD(P)-binding domain"/>
    <property type="match status" value="1"/>
</dbReference>
<proteinExistence type="predicted"/>
<reference evidence="2 3" key="1">
    <citation type="submission" date="2017-11" db="EMBL/GenBank/DDBJ databases">
        <title>Complete genome of a free-living desiccation-tolerant cyanobacterium and its photosynthetic adaptation to extreme terrestrial habitat.</title>
        <authorList>
            <person name="Shang J."/>
        </authorList>
    </citation>
    <scope>NUCLEOTIDE SEQUENCE [LARGE SCALE GENOMIC DNA]</scope>
    <source>
        <strain evidence="2 3">CCNUN1</strain>
    </source>
</reference>
<dbReference type="GO" id="GO:0016491">
    <property type="term" value="F:oxidoreductase activity"/>
    <property type="evidence" value="ECO:0007669"/>
    <property type="project" value="InterPro"/>
</dbReference>
<protein>
    <submittedName>
        <fullName evidence="2">Protoporphyrinogen oxidase</fullName>
    </submittedName>
</protein>
<gene>
    <name evidence="2" type="ORF">COO91_02618</name>
</gene>
<dbReference type="Pfam" id="PF01593">
    <property type="entry name" value="Amino_oxidase"/>
    <property type="match status" value="1"/>
</dbReference>
<evidence type="ECO:0000313" key="2">
    <source>
        <dbReference type="EMBL" id="AUB36697.1"/>
    </source>
</evidence>
<sequence length="434" mass="49212">MNIGIIGGGITGLVLAQRLSNQGHKVTVFDSNKQLGGLTTYQDYGLFTWDRFYHVILPSDTHLINFLRDIGLGDKLRWHRSLTGFYDNQKFYSISNSIEFLRFPLFGLIGKIRLAFTLLYGSRLNNWRRLEKILVEDWLLKLGGKSTYEKLWKPLLLSKLGENYKRISAVFIWAYIKRLFSARDSSLNKEQLGYVSGGYKTVFDHIEKLVYAAGGDIHTGVAVEYIAPHPEGGMWVEYQGKKEHFDKVIFTGPVNILQQVAAKELVKVSETGETVEYLGVICMVLITRKPLIPYYVVNIADRNVPFTGVIGMSNLVSLQETAGYHMTFLPKYILSTDPLLKQPDEELRQVFFQGIRLMFPGLKADDIVAAHLNRAIKVQPLQVLNYSSLVPKVSTENDDFFVVNTSQLVNDSVNNNAVVRQVDEFLKKSTLLNS</sequence>
<dbReference type="EMBL" id="CP024785">
    <property type="protein sequence ID" value="AUB36697.1"/>
    <property type="molecule type" value="Genomic_DNA"/>
</dbReference>
<keyword evidence="3" id="KW-1185">Reference proteome</keyword>
<dbReference type="KEGG" id="nfl:COO91_02618"/>
<dbReference type="InterPro" id="IPR050464">
    <property type="entry name" value="Zeta_carotene_desat/Oxidored"/>
</dbReference>
<dbReference type="PRINTS" id="PR00419">
    <property type="entry name" value="ADXRDTASE"/>
</dbReference>
<dbReference type="InterPro" id="IPR036188">
    <property type="entry name" value="FAD/NAD-bd_sf"/>
</dbReference>
<dbReference type="NCBIfam" id="NF005560">
    <property type="entry name" value="PRK07233.1"/>
    <property type="match status" value="1"/>
</dbReference>
<dbReference type="SUPFAM" id="SSF51905">
    <property type="entry name" value="FAD/NAD(P)-binding domain"/>
    <property type="match status" value="1"/>
</dbReference>
<organism evidence="2 3">
    <name type="scientific">Nostoc flagelliforme CCNUN1</name>
    <dbReference type="NCBI Taxonomy" id="2038116"/>
    <lineage>
        <taxon>Bacteria</taxon>
        <taxon>Bacillati</taxon>
        <taxon>Cyanobacteriota</taxon>
        <taxon>Cyanophyceae</taxon>
        <taxon>Nostocales</taxon>
        <taxon>Nostocaceae</taxon>
        <taxon>Nostoc</taxon>
    </lineage>
</organism>
<dbReference type="RefSeq" id="WP_100898565.1">
    <property type="nucleotide sequence ID" value="NZ_CAWNNC010000001.1"/>
</dbReference>
<accession>A0A2K8SMQ6</accession>
<evidence type="ECO:0000313" key="3">
    <source>
        <dbReference type="Proteomes" id="UP000232003"/>
    </source>
</evidence>
<feature type="domain" description="Amine oxidase" evidence="1">
    <location>
        <begin position="10"/>
        <end position="362"/>
    </location>
</feature>
<name>A0A2K8SMQ6_9NOSO</name>
<dbReference type="OrthoDB" id="580878at2"/>
<dbReference type="PANTHER" id="PTHR42923">
    <property type="entry name" value="PROTOPORPHYRINOGEN OXIDASE"/>
    <property type="match status" value="1"/>
</dbReference>
<dbReference type="PANTHER" id="PTHR42923:SF46">
    <property type="entry name" value="AMINE OXIDASE"/>
    <property type="match status" value="1"/>
</dbReference>